<accession>A0ABT1QH14</accession>
<dbReference type="EMBL" id="JANFQF010000019">
    <property type="protein sequence ID" value="MCQ4121550.1"/>
    <property type="molecule type" value="Genomic_DNA"/>
</dbReference>
<protein>
    <recommendedName>
        <fullName evidence="3">DUF4265 domain-containing protein</fullName>
    </recommendedName>
</protein>
<gene>
    <name evidence="1" type="ORF">NOF53_20675</name>
</gene>
<name>A0ABT1QH14_9NOCA</name>
<proteinExistence type="predicted"/>
<organism evidence="1 2">
    <name type="scientific">Rhodococcus tibetensis</name>
    <dbReference type="NCBI Taxonomy" id="2965064"/>
    <lineage>
        <taxon>Bacteria</taxon>
        <taxon>Bacillati</taxon>
        <taxon>Actinomycetota</taxon>
        <taxon>Actinomycetes</taxon>
        <taxon>Mycobacteriales</taxon>
        <taxon>Nocardiaceae</taxon>
        <taxon>Rhodococcus</taxon>
    </lineage>
</organism>
<sequence>MYIVEGRPWWRALDRLVDADMDGTRRWIGAKNCRDGDLLLTVLSTVPRMVVSLETADGDAEVSTDNIRVREERTVLFRHGISFDAVKAGAEINLQLYRHYEDEEAAVILTALDEQYRLNKPWFTPQRWIEDQGFAV</sequence>
<reference evidence="1 2" key="1">
    <citation type="submission" date="2022-07" db="EMBL/GenBank/DDBJ databases">
        <title>Degradation activity of malathion, p-nitrophenol and potential low-temperature adaptation strategy of Rhodococcus sp. FXJ9.536.</title>
        <authorList>
            <person name="Huang J."/>
            <person name="Huang Y."/>
        </authorList>
    </citation>
    <scope>NUCLEOTIDE SEQUENCE [LARGE SCALE GENOMIC DNA]</scope>
    <source>
        <strain evidence="1 2">FXJ9.536</strain>
    </source>
</reference>
<evidence type="ECO:0008006" key="3">
    <source>
        <dbReference type="Google" id="ProtNLM"/>
    </source>
</evidence>
<dbReference type="RefSeq" id="WP_255972194.1">
    <property type="nucleotide sequence ID" value="NZ_JANFQF010000019.1"/>
</dbReference>
<dbReference type="Proteomes" id="UP001524501">
    <property type="component" value="Unassembled WGS sequence"/>
</dbReference>
<evidence type="ECO:0000313" key="2">
    <source>
        <dbReference type="Proteomes" id="UP001524501"/>
    </source>
</evidence>
<evidence type="ECO:0000313" key="1">
    <source>
        <dbReference type="EMBL" id="MCQ4121550.1"/>
    </source>
</evidence>
<keyword evidence="2" id="KW-1185">Reference proteome</keyword>
<comment type="caution">
    <text evidence="1">The sequence shown here is derived from an EMBL/GenBank/DDBJ whole genome shotgun (WGS) entry which is preliminary data.</text>
</comment>